<evidence type="ECO:0000313" key="2">
    <source>
        <dbReference type="EMBL" id="WXB17048.1"/>
    </source>
</evidence>
<protein>
    <submittedName>
        <fullName evidence="2">Uncharacterized protein</fullName>
    </submittedName>
</protein>
<gene>
    <name evidence="2" type="ORF">LZC94_07175</name>
</gene>
<reference evidence="2 3" key="1">
    <citation type="submission" date="2021-12" db="EMBL/GenBank/DDBJ databases">
        <title>Discovery of the Pendulisporaceae a myxobacterial family with distinct sporulation behavior and unique specialized metabolism.</title>
        <authorList>
            <person name="Garcia R."/>
            <person name="Popoff A."/>
            <person name="Bader C.D."/>
            <person name="Loehr J."/>
            <person name="Walesch S."/>
            <person name="Walt C."/>
            <person name="Boldt J."/>
            <person name="Bunk B."/>
            <person name="Haeckl F.J.F.P.J."/>
            <person name="Gunesch A.P."/>
            <person name="Birkelbach J."/>
            <person name="Nuebel U."/>
            <person name="Pietschmann T."/>
            <person name="Bach T."/>
            <person name="Mueller R."/>
        </authorList>
    </citation>
    <scope>NUCLEOTIDE SEQUENCE [LARGE SCALE GENOMIC DNA]</scope>
    <source>
        <strain evidence="2 3">MSr11954</strain>
    </source>
</reference>
<feature type="transmembrane region" description="Helical" evidence="1">
    <location>
        <begin position="12"/>
        <end position="31"/>
    </location>
</feature>
<keyword evidence="1" id="KW-0812">Transmembrane</keyword>
<keyword evidence="3" id="KW-1185">Reference proteome</keyword>
<evidence type="ECO:0000313" key="3">
    <source>
        <dbReference type="Proteomes" id="UP001370348"/>
    </source>
</evidence>
<accession>A0ABZ2M1F4</accession>
<dbReference type="RefSeq" id="WP_394826677.1">
    <property type="nucleotide sequence ID" value="NZ_CP089984.1"/>
</dbReference>
<dbReference type="EMBL" id="CP089984">
    <property type="protein sequence ID" value="WXB17048.1"/>
    <property type="molecule type" value="Genomic_DNA"/>
</dbReference>
<organism evidence="2 3">
    <name type="scientific">Pendulispora albinea</name>
    <dbReference type="NCBI Taxonomy" id="2741071"/>
    <lineage>
        <taxon>Bacteria</taxon>
        <taxon>Pseudomonadati</taxon>
        <taxon>Myxococcota</taxon>
        <taxon>Myxococcia</taxon>
        <taxon>Myxococcales</taxon>
        <taxon>Sorangiineae</taxon>
        <taxon>Pendulisporaceae</taxon>
        <taxon>Pendulispora</taxon>
    </lineage>
</organism>
<dbReference type="Proteomes" id="UP001370348">
    <property type="component" value="Chromosome"/>
</dbReference>
<name>A0ABZ2M1F4_9BACT</name>
<proteinExistence type="predicted"/>
<keyword evidence="1" id="KW-0472">Membrane</keyword>
<keyword evidence="1" id="KW-1133">Transmembrane helix</keyword>
<sequence length="153" mass="17289">MDLRAWLTDWRVLAVALILAGIAVHVVFRSFEAWLRRVRMRARLARAAEGEAGAAEWLEGLGYEILGAQIVANYVIWIDREPFTVGLRADYLVQKRGARYVAEVKTGKLAPRIDTAATRRQLLEYRVAFDVDGVLLVDADARRVQSVTFSMLE</sequence>
<evidence type="ECO:0000256" key="1">
    <source>
        <dbReference type="SAM" id="Phobius"/>
    </source>
</evidence>